<evidence type="ECO:0000256" key="1">
    <source>
        <dbReference type="ARBA" id="ARBA00010088"/>
    </source>
</evidence>
<dbReference type="InterPro" id="IPR051601">
    <property type="entry name" value="Serine_prot/Carboxylest_S33"/>
</dbReference>
<keyword evidence="2" id="KW-0378">Hydrolase</keyword>
<protein>
    <recommendedName>
        <fullName evidence="4">Peptidase S33 tripeptidyl aminopeptidase-like C-terminal domain-containing protein</fullName>
    </recommendedName>
</protein>
<evidence type="ECO:0000259" key="4">
    <source>
        <dbReference type="Pfam" id="PF08386"/>
    </source>
</evidence>
<evidence type="ECO:0000256" key="2">
    <source>
        <dbReference type="ARBA" id="ARBA00022801"/>
    </source>
</evidence>
<reference evidence="5" key="1">
    <citation type="journal article" date="2012" name="PLoS Genet.">
        <title>Comparative analysis of the genomes of two field isolates of the rice blast fungus Magnaporthe oryzae.</title>
        <authorList>
            <person name="Xue M."/>
            <person name="Yang J."/>
            <person name="Li Z."/>
            <person name="Hu S."/>
            <person name="Yao N."/>
            <person name="Dean R.A."/>
            <person name="Zhao W."/>
            <person name="Shen M."/>
            <person name="Zhang H."/>
            <person name="Li C."/>
            <person name="Liu L."/>
            <person name="Cao L."/>
            <person name="Xu X."/>
            <person name="Xing Y."/>
            <person name="Hsiang T."/>
            <person name="Zhang Z."/>
            <person name="Xu J.R."/>
            <person name="Peng Y.L."/>
        </authorList>
    </citation>
    <scope>NUCLEOTIDE SEQUENCE</scope>
    <source>
        <strain evidence="5">Y34</strain>
    </source>
</reference>
<proteinExistence type="inferred from homology"/>
<sequence>MYRMLYSGKNGVESKVLSVLSYLGVGERAVAPAEAERYGEGIQPTSRSGRRSGSAVLRPRSFTARLFWPAEIPIPDATQQFLSPDVNTTARVDFADYFLRFRHAADAHPKHKHLFKVHQQLCKLLIEHPAMQPNLNQTFNTPANNLGRQGEAPESRVFAHVQGRLGPFDAGKDDDRGRDCSICSQPTKSSYTAEPINALTMAKINDSTSPSAAPRPTKKGGGLKESIVIIIGALGASVPDTDWNAITPSEKLTWVPCYRHLPLGLLCARLTVPMDYSRPLKASSANPKVHIALVMLPGKGHSICDPASNFSVSPLIVNPGGPGGSGVQAVLAAGPKLSAIVSSDRDVVSFDPRGVGFTWPPADCFLDDYGVDNPPTLVERNTALLHRLTYVLQLVEIGLANSSDKSLGQYATRMKGLNNLCGKKDGRDSILRHIGTPNVARDLLSIVEAWDLWMDERAKARPPQDDSAKKLVPSVKPSEDPRLDTRGKLVYWGFSYGTVLGGTFASMFPDKVGRMVLDGVVSLDIYRKNEIAAFITDADAVFNSFFRYCYEAREKCFFYRPGQEPKDLKQRYNNIMSKLEKEPLIVTSTDVRMPIVVRASDIHTVVFRWLSVPTTAFPVLALLLGFIELELDLARLVIPPDLSPVCSTRFQAVEQPNDARLGIICSDLRFNWNESLADLRESFEKLAETSKFADYWALQMAGCNGWRINPVDPPDFDLDTTMPQEGGPAIKTAFPILFVSNTFDPVTPMQNGLAMSRRFVDAGFLEQQSEGHCSIASVSLCTMCKIKAYLNDGVVPPPPKFSGDGDVIQATPKGDWDRCKPDEYPWKPFGGKPSSSMRLNPDMRFAKAWREMRGGINVDISILGPRQDSGPLQKLLDMSLDALEDKLTQLITANERSRQGWSW</sequence>
<dbReference type="EMBL" id="JH793109">
    <property type="protein sequence ID" value="ELQ44290.1"/>
    <property type="molecule type" value="Genomic_DNA"/>
</dbReference>
<feature type="region of interest" description="Disordered" evidence="3">
    <location>
        <begin position="34"/>
        <end position="56"/>
    </location>
</feature>
<dbReference type="Pfam" id="PF08386">
    <property type="entry name" value="Abhydrolase_4"/>
    <property type="match status" value="1"/>
</dbReference>
<evidence type="ECO:0000256" key="3">
    <source>
        <dbReference type="SAM" id="MobiDB-lite"/>
    </source>
</evidence>
<dbReference type="GO" id="GO:0016787">
    <property type="term" value="F:hydrolase activity"/>
    <property type="evidence" value="ECO:0007669"/>
    <property type="project" value="UniProtKB-KW"/>
</dbReference>
<organism evidence="5">
    <name type="scientific">Pyricularia oryzae (strain Y34)</name>
    <name type="common">Rice blast fungus</name>
    <name type="synonym">Magnaporthe oryzae</name>
    <dbReference type="NCBI Taxonomy" id="1143189"/>
    <lineage>
        <taxon>Eukaryota</taxon>
        <taxon>Fungi</taxon>
        <taxon>Dikarya</taxon>
        <taxon>Ascomycota</taxon>
        <taxon>Pezizomycotina</taxon>
        <taxon>Sordariomycetes</taxon>
        <taxon>Sordariomycetidae</taxon>
        <taxon>Magnaporthales</taxon>
        <taxon>Pyriculariaceae</taxon>
        <taxon>Pyricularia</taxon>
    </lineage>
</organism>
<dbReference type="Proteomes" id="UP000011086">
    <property type="component" value="Unassembled WGS sequence"/>
</dbReference>
<gene>
    <name evidence="5" type="ORF">OOU_Y34scaffold00094g81</name>
</gene>
<comment type="similarity">
    <text evidence="1">Belongs to the peptidase S33 family.</text>
</comment>
<dbReference type="PANTHER" id="PTHR43248:SF25">
    <property type="entry name" value="AB HYDROLASE-1 DOMAIN-CONTAINING PROTEIN-RELATED"/>
    <property type="match status" value="1"/>
</dbReference>
<dbReference type="InterPro" id="IPR013595">
    <property type="entry name" value="Pept_S33_TAP-like_C"/>
</dbReference>
<accession>A0AA97P965</accession>
<dbReference type="SUPFAM" id="SSF53474">
    <property type="entry name" value="alpha/beta-Hydrolases"/>
    <property type="match status" value="1"/>
</dbReference>
<evidence type="ECO:0000313" key="5">
    <source>
        <dbReference type="EMBL" id="ELQ44290.1"/>
    </source>
</evidence>
<dbReference type="Gene3D" id="3.40.50.1820">
    <property type="entry name" value="alpha/beta hydrolase"/>
    <property type="match status" value="1"/>
</dbReference>
<feature type="domain" description="Peptidase S33 tripeptidyl aminopeptidase-like C-terminal" evidence="4">
    <location>
        <begin position="692"/>
        <end position="797"/>
    </location>
</feature>
<feature type="region of interest" description="Disordered" evidence="3">
    <location>
        <begin position="461"/>
        <end position="480"/>
    </location>
</feature>
<dbReference type="PANTHER" id="PTHR43248">
    <property type="entry name" value="2-SUCCINYL-6-HYDROXY-2,4-CYCLOHEXADIENE-1-CARBOXYLATE SYNTHASE"/>
    <property type="match status" value="1"/>
</dbReference>
<dbReference type="InterPro" id="IPR029058">
    <property type="entry name" value="AB_hydrolase_fold"/>
</dbReference>
<dbReference type="AlphaFoldDB" id="A0AA97P965"/>
<name>A0AA97P965_PYRO3</name>